<sequence>MILEQIAASTRKRVEQEKMERPLERVREMALEMTRAEQSHPAPVSLPSSAPFAPNPFEAALRKSGMSFICEVKKASPSKGVIAEEFHYKEIASDYERAGADAISVLTEPEYFQGCSMYLEEIHRQVKLPLLRKDFVVDEYQIYDAKLLGASAVLLICSLLKEDKLKRYHSLCGELGLAALVEAHDDGEVAMAAEAGARIIGINNRNLKTFEVDFSNALRLRRLVPKDTVFVAESGIRTAADIRRLAEARVDAVLIGETLMRAKDKTAALKELRRGYIL</sequence>
<evidence type="ECO:0000256" key="1">
    <source>
        <dbReference type="ARBA" id="ARBA00001633"/>
    </source>
</evidence>
<dbReference type="UniPathway" id="UPA00035">
    <property type="reaction ID" value="UER00043"/>
</dbReference>
<evidence type="ECO:0000256" key="8">
    <source>
        <dbReference type="ARBA" id="ARBA00023239"/>
    </source>
</evidence>
<evidence type="ECO:0000256" key="2">
    <source>
        <dbReference type="ARBA" id="ARBA00004696"/>
    </source>
</evidence>
<feature type="domain" description="Indole-3-glycerol phosphate synthase" evidence="10">
    <location>
        <begin position="43"/>
        <end position="272"/>
    </location>
</feature>
<dbReference type="Proteomes" id="UP000198508">
    <property type="component" value="Unassembled WGS sequence"/>
</dbReference>
<dbReference type="RefSeq" id="WP_092364542.1">
    <property type="nucleotide sequence ID" value="NZ_DAINWJ010000093.1"/>
</dbReference>
<dbReference type="AlphaFoldDB" id="A0A1I0GT74"/>
<evidence type="ECO:0000256" key="3">
    <source>
        <dbReference type="ARBA" id="ARBA00008737"/>
    </source>
</evidence>
<evidence type="ECO:0000259" key="10">
    <source>
        <dbReference type="Pfam" id="PF00218"/>
    </source>
</evidence>
<gene>
    <name evidence="9" type="primary">trpC</name>
    <name evidence="11" type="ORF">SAMN05216313_11318</name>
</gene>
<dbReference type="PROSITE" id="PS00614">
    <property type="entry name" value="IGPS"/>
    <property type="match status" value="1"/>
</dbReference>
<dbReference type="Pfam" id="PF00218">
    <property type="entry name" value="IGPS"/>
    <property type="match status" value="1"/>
</dbReference>
<evidence type="ECO:0000313" key="12">
    <source>
        <dbReference type="Proteomes" id="UP000198508"/>
    </source>
</evidence>
<dbReference type="NCBIfam" id="NF001377">
    <property type="entry name" value="PRK00278.2-4"/>
    <property type="match status" value="1"/>
</dbReference>
<dbReference type="GO" id="GO:0004425">
    <property type="term" value="F:indole-3-glycerol-phosphate synthase activity"/>
    <property type="evidence" value="ECO:0007669"/>
    <property type="project" value="UniProtKB-UniRule"/>
</dbReference>
<evidence type="ECO:0000256" key="4">
    <source>
        <dbReference type="ARBA" id="ARBA00022605"/>
    </source>
</evidence>
<dbReference type="InterPro" id="IPR013798">
    <property type="entry name" value="Indole-3-glycerol_P_synth_dom"/>
</dbReference>
<keyword evidence="8 9" id="KW-0456">Lyase</keyword>
<name>A0A1I0GT74_9FIRM</name>
<comment type="similarity">
    <text evidence="3 9">Belongs to the TrpC family.</text>
</comment>
<dbReference type="InterPro" id="IPR013785">
    <property type="entry name" value="Aldolase_TIM"/>
</dbReference>
<organism evidence="11 12">
    <name type="scientific">Enterocloster lavalensis</name>
    <dbReference type="NCBI Taxonomy" id="460384"/>
    <lineage>
        <taxon>Bacteria</taxon>
        <taxon>Bacillati</taxon>
        <taxon>Bacillota</taxon>
        <taxon>Clostridia</taxon>
        <taxon>Lachnospirales</taxon>
        <taxon>Lachnospiraceae</taxon>
        <taxon>Enterocloster</taxon>
    </lineage>
</organism>
<dbReference type="InterPro" id="IPR045186">
    <property type="entry name" value="Indole-3-glycerol_P_synth"/>
</dbReference>
<keyword evidence="4 9" id="KW-0028">Amino-acid biosynthesis</keyword>
<dbReference type="CDD" id="cd00331">
    <property type="entry name" value="IGPS"/>
    <property type="match status" value="1"/>
</dbReference>
<evidence type="ECO:0000313" key="11">
    <source>
        <dbReference type="EMBL" id="SET74393.1"/>
    </source>
</evidence>
<keyword evidence="5 9" id="KW-0210">Decarboxylase</keyword>
<dbReference type="HAMAP" id="MF_00134_B">
    <property type="entry name" value="IGPS_B"/>
    <property type="match status" value="1"/>
</dbReference>
<dbReference type="InterPro" id="IPR011060">
    <property type="entry name" value="RibuloseP-bd_barrel"/>
</dbReference>
<protein>
    <recommendedName>
        <fullName evidence="9">Indole-3-glycerol phosphate synthase</fullName>
        <shortName evidence="9">IGPS</shortName>
        <ecNumber evidence="9">4.1.1.48</ecNumber>
    </recommendedName>
</protein>
<dbReference type="GO" id="GO:0000162">
    <property type="term" value="P:L-tryptophan biosynthetic process"/>
    <property type="evidence" value="ECO:0007669"/>
    <property type="project" value="UniProtKB-UniRule"/>
</dbReference>
<dbReference type="GeneID" id="93280543"/>
<keyword evidence="12" id="KW-1185">Reference proteome</keyword>
<dbReference type="GO" id="GO:0004640">
    <property type="term" value="F:phosphoribosylanthranilate isomerase activity"/>
    <property type="evidence" value="ECO:0007669"/>
    <property type="project" value="TreeGrafter"/>
</dbReference>
<dbReference type="STRING" id="460384.SAMN05216313_11318"/>
<dbReference type="Gene3D" id="3.20.20.70">
    <property type="entry name" value="Aldolase class I"/>
    <property type="match status" value="1"/>
</dbReference>
<evidence type="ECO:0000256" key="6">
    <source>
        <dbReference type="ARBA" id="ARBA00022822"/>
    </source>
</evidence>
<evidence type="ECO:0000256" key="7">
    <source>
        <dbReference type="ARBA" id="ARBA00023141"/>
    </source>
</evidence>
<dbReference type="EC" id="4.1.1.48" evidence="9"/>
<dbReference type="InterPro" id="IPR001468">
    <property type="entry name" value="Indole-3-GlycerolPSynthase_CS"/>
</dbReference>
<reference evidence="12" key="1">
    <citation type="submission" date="2016-10" db="EMBL/GenBank/DDBJ databases">
        <authorList>
            <person name="Varghese N."/>
            <person name="Submissions S."/>
        </authorList>
    </citation>
    <scope>NUCLEOTIDE SEQUENCE [LARGE SCALE GENOMIC DNA]</scope>
    <source>
        <strain evidence="12">NLAE-zl-G277</strain>
    </source>
</reference>
<comment type="catalytic activity">
    <reaction evidence="1 9">
        <text>1-(2-carboxyphenylamino)-1-deoxy-D-ribulose 5-phosphate + H(+) = (1S,2R)-1-C-(indol-3-yl)glycerol 3-phosphate + CO2 + H2O</text>
        <dbReference type="Rhea" id="RHEA:23476"/>
        <dbReference type="ChEBI" id="CHEBI:15377"/>
        <dbReference type="ChEBI" id="CHEBI:15378"/>
        <dbReference type="ChEBI" id="CHEBI:16526"/>
        <dbReference type="ChEBI" id="CHEBI:58613"/>
        <dbReference type="ChEBI" id="CHEBI:58866"/>
        <dbReference type="EC" id="4.1.1.48"/>
    </reaction>
</comment>
<keyword evidence="7 9" id="KW-0057">Aromatic amino acid biosynthesis</keyword>
<dbReference type="SUPFAM" id="SSF51366">
    <property type="entry name" value="Ribulose-phoshate binding barrel"/>
    <property type="match status" value="1"/>
</dbReference>
<dbReference type="FunFam" id="3.20.20.70:FF:000024">
    <property type="entry name" value="Indole-3-glycerol phosphate synthase"/>
    <property type="match status" value="1"/>
</dbReference>
<dbReference type="PANTHER" id="PTHR22854">
    <property type="entry name" value="TRYPTOPHAN BIOSYNTHESIS PROTEIN"/>
    <property type="match status" value="1"/>
</dbReference>
<dbReference type="EMBL" id="FOIM01000013">
    <property type="protein sequence ID" value="SET74393.1"/>
    <property type="molecule type" value="Genomic_DNA"/>
</dbReference>
<proteinExistence type="inferred from homology"/>
<keyword evidence="6 9" id="KW-0822">Tryptophan biosynthesis</keyword>
<dbReference type="PANTHER" id="PTHR22854:SF2">
    <property type="entry name" value="INDOLE-3-GLYCEROL-PHOSPHATE SYNTHASE"/>
    <property type="match status" value="1"/>
</dbReference>
<evidence type="ECO:0000256" key="9">
    <source>
        <dbReference type="HAMAP-Rule" id="MF_00134"/>
    </source>
</evidence>
<accession>A0A1I0GT74</accession>
<comment type="pathway">
    <text evidence="2 9">Amino-acid biosynthesis; L-tryptophan biosynthesis; L-tryptophan from chorismate: step 4/5.</text>
</comment>
<evidence type="ECO:0000256" key="5">
    <source>
        <dbReference type="ARBA" id="ARBA00022793"/>
    </source>
</evidence>